<dbReference type="eggNOG" id="ENOG502S3WT">
    <property type="taxonomic scope" value="Eukaryota"/>
</dbReference>
<gene>
    <name evidence="1" type="ORF">GUITHDRAFT_120391</name>
</gene>
<sequence length="262" mass="29457">MGSDVEAGGRDARPHAVVVGAGFGGMSAAARLACCGYNVTCVEKHATPGGRCTEIVREGHRFDVGPSIILVPSAYFEAFASIGDDLNNHVELMRVDPTYTIRFYDGTKLELTGDLQRMETQLESMETGSFKRWGEETCADISYGHDNLHMTLENIAHRNFYSLFEFFSPLNAFLLHKLKVLRKHYNYISQVFKDSRLRSAFSFQDMYIGVSPYDAPATFSLLQYTEFCDGVWYCRGGLYKISQALAKVLQSRVTCVWKLNMS</sequence>
<evidence type="ECO:0000313" key="3">
    <source>
        <dbReference type="Proteomes" id="UP000011087"/>
    </source>
</evidence>
<keyword evidence="3" id="KW-1185">Reference proteome</keyword>
<reference evidence="3" key="2">
    <citation type="submission" date="2012-11" db="EMBL/GenBank/DDBJ databases">
        <authorList>
            <person name="Kuo A."/>
            <person name="Curtis B.A."/>
            <person name="Tanifuji G."/>
            <person name="Burki F."/>
            <person name="Gruber A."/>
            <person name="Irimia M."/>
            <person name="Maruyama S."/>
            <person name="Arias M.C."/>
            <person name="Ball S.G."/>
            <person name="Gile G.H."/>
            <person name="Hirakawa Y."/>
            <person name="Hopkins J.F."/>
            <person name="Rensing S.A."/>
            <person name="Schmutz J."/>
            <person name="Symeonidi A."/>
            <person name="Elias M."/>
            <person name="Eveleigh R.J."/>
            <person name="Herman E.K."/>
            <person name="Klute M.J."/>
            <person name="Nakayama T."/>
            <person name="Obornik M."/>
            <person name="Reyes-Prieto A."/>
            <person name="Armbrust E.V."/>
            <person name="Aves S.J."/>
            <person name="Beiko R.G."/>
            <person name="Coutinho P."/>
            <person name="Dacks J.B."/>
            <person name="Durnford D.G."/>
            <person name="Fast N.M."/>
            <person name="Green B.R."/>
            <person name="Grisdale C."/>
            <person name="Hempe F."/>
            <person name="Henrissat B."/>
            <person name="Hoppner M.P."/>
            <person name="Ishida K.-I."/>
            <person name="Kim E."/>
            <person name="Koreny L."/>
            <person name="Kroth P.G."/>
            <person name="Liu Y."/>
            <person name="Malik S.-B."/>
            <person name="Maier U.G."/>
            <person name="McRose D."/>
            <person name="Mock T."/>
            <person name="Neilson J.A."/>
            <person name="Onodera N.T."/>
            <person name="Poole A.M."/>
            <person name="Pritham E.J."/>
            <person name="Richards T.A."/>
            <person name="Rocap G."/>
            <person name="Roy S.W."/>
            <person name="Sarai C."/>
            <person name="Schaack S."/>
            <person name="Shirato S."/>
            <person name="Slamovits C.H."/>
            <person name="Spencer D.F."/>
            <person name="Suzuki S."/>
            <person name="Worden A.Z."/>
            <person name="Zauner S."/>
            <person name="Barry K."/>
            <person name="Bell C."/>
            <person name="Bharti A.K."/>
            <person name="Crow J.A."/>
            <person name="Grimwood J."/>
            <person name="Kramer R."/>
            <person name="Lindquist E."/>
            <person name="Lucas S."/>
            <person name="Salamov A."/>
            <person name="McFadden G.I."/>
            <person name="Lane C.E."/>
            <person name="Keeling P.J."/>
            <person name="Gray M.W."/>
            <person name="Grigoriev I.V."/>
            <person name="Archibald J.M."/>
        </authorList>
    </citation>
    <scope>NUCLEOTIDE SEQUENCE</scope>
    <source>
        <strain evidence="3">CCMP2712</strain>
    </source>
</reference>
<dbReference type="PANTHER" id="PTHR43734:SF1">
    <property type="entry name" value="PHYTOENE DESATURASE"/>
    <property type="match status" value="1"/>
</dbReference>
<dbReference type="Proteomes" id="UP000011087">
    <property type="component" value="Unassembled WGS sequence"/>
</dbReference>
<protein>
    <recommendedName>
        <fullName evidence="4">Amine oxidase domain-containing protein</fullName>
    </recommendedName>
</protein>
<dbReference type="STRING" id="905079.L1IBE2"/>
<dbReference type="EMBL" id="JH993143">
    <property type="protein sequence ID" value="EKX33387.1"/>
    <property type="molecule type" value="Genomic_DNA"/>
</dbReference>
<dbReference type="SUPFAM" id="SSF51905">
    <property type="entry name" value="FAD/NAD(P)-binding domain"/>
    <property type="match status" value="1"/>
</dbReference>
<evidence type="ECO:0000313" key="1">
    <source>
        <dbReference type="EMBL" id="EKX33387.1"/>
    </source>
</evidence>
<accession>L1IBE2</accession>
<reference evidence="1 3" key="1">
    <citation type="journal article" date="2012" name="Nature">
        <title>Algal genomes reveal evolutionary mosaicism and the fate of nucleomorphs.</title>
        <authorList>
            <consortium name="DOE Joint Genome Institute"/>
            <person name="Curtis B.A."/>
            <person name="Tanifuji G."/>
            <person name="Burki F."/>
            <person name="Gruber A."/>
            <person name="Irimia M."/>
            <person name="Maruyama S."/>
            <person name="Arias M.C."/>
            <person name="Ball S.G."/>
            <person name="Gile G.H."/>
            <person name="Hirakawa Y."/>
            <person name="Hopkins J.F."/>
            <person name="Kuo A."/>
            <person name="Rensing S.A."/>
            <person name="Schmutz J."/>
            <person name="Symeonidi A."/>
            <person name="Elias M."/>
            <person name="Eveleigh R.J."/>
            <person name="Herman E.K."/>
            <person name="Klute M.J."/>
            <person name="Nakayama T."/>
            <person name="Obornik M."/>
            <person name="Reyes-Prieto A."/>
            <person name="Armbrust E.V."/>
            <person name="Aves S.J."/>
            <person name="Beiko R.G."/>
            <person name="Coutinho P."/>
            <person name="Dacks J.B."/>
            <person name="Durnford D.G."/>
            <person name="Fast N.M."/>
            <person name="Green B.R."/>
            <person name="Grisdale C.J."/>
            <person name="Hempel F."/>
            <person name="Henrissat B."/>
            <person name="Hoppner M.P."/>
            <person name="Ishida K."/>
            <person name="Kim E."/>
            <person name="Koreny L."/>
            <person name="Kroth P.G."/>
            <person name="Liu Y."/>
            <person name="Malik S.B."/>
            <person name="Maier U.G."/>
            <person name="McRose D."/>
            <person name="Mock T."/>
            <person name="Neilson J.A."/>
            <person name="Onodera N.T."/>
            <person name="Poole A.M."/>
            <person name="Pritham E.J."/>
            <person name="Richards T.A."/>
            <person name="Rocap G."/>
            <person name="Roy S.W."/>
            <person name="Sarai C."/>
            <person name="Schaack S."/>
            <person name="Shirato S."/>
            <person name="Slamovits C.H."/>
            <person name="Spencer D.F."/>
            <person name="Suzuki S."/>
            <person name="Worden A.Z."/>
            <person name="Zauner S."/>
            <person name="Barry K."/>
            <person name="Bell C."/>
            <person name="Bharti A.K."/>
            <person name="Crow J.A."/>
            <person name="Grimwood J."/>
            <person name="Kramer R."/>
            <person name="Lindquist E."/>
            <person name="Lucas S."/>
            <person name="Salamov A."/>
            <person name="McFadden G.I."/>
            <person name="Lane C.E."/>
            <person name="Keeling P.J."/>
            <person name="Gray M.W."/>
            <person name="Grigoriev I.V."/>
            <person name="Archibald J.M."/>
        </authorList>
    </citation>
    <scope>NUCLEOTIDE SEQUENCE</scope>
    <source>
        <strain evidence="1 3">CCMP2712</strain>
    </source>
</reference>
<dbReference type="OrthoDB" id="7777654at2759"/>
<dbReference type="GeneID" id="17290141"/>
<dbReference type="HOGENOM" id="CLU_1063345_0_0_1"/>
<dbReference type="RefSeq" id="XP_005820367.1">
    <property type="nucleotide sequence ID" value="XM_005820310.1"/>
</dbReference>
<dbReference type="EnsemblProtists" id="EKX33387">
    <property type="protein sequence ID" value="EKX33387"/>
    <property type="gene ID" value="GUITHDRAFT_120391"/>
</dbReference>
<dbReference type="Pfam" id="PF13450">
    <property type="entry name" value="NAD_binding_8"/>
    <property type="match status" value="1"/>
</dbReference>
<dbReference type="AlphaFoldDB" id="L1IBE2"/>
<dbReference type="PaxDb" id="55529-EKX33387"/>
<organism evidence="1">
    <name type="scientific">Guillardia theta (strain CCMP2712)</name>
    <name type="common">Cryptophyte</name>
    <dbReference type="NCBI Taxonomy" id="905079"/>
    <lineage>
        <taxon>Eukaryota</taxon>
        <taxon>Cryptophyceae</taxon>
        <taxon>Pyrenomonadales</taxon>
        <taxon>Geminigeraceae</taxon>
        <taxon>Guillardia</taxon>
    </lineage>
</organism>
<dbReference type="PANTHER" id="PTHR43734">
    <property type="entry name" value="PHYTOENE DESATURASE"/>
    <property type="match status" value="1"/>
</dbReference>
<dbReference type="InterPro" id="IPR036188">
    <property type="entry name" value="FAD/NAD-bd_sf"/>
</dbReference>
<evidence type="ECO:0000313" key="2">
    <source>
        <dbReference type="EnsemblProtists" id="EKX33387"/>
    </source>
</evidence>
<dbReference type="Gene3D" id="3.50.50.60">
    <property type="entry name" value="FAD/NAD(P)-binding domain"/>
    <property type="match status" value="1"/>
</dbReference>
<reference evidence="2" key="3">
    <citation type="submission" date="2015-06" db="UniProtKB">
        <authorList>
            <consortium name="EnsemblProtists"/>
        </authorList>
    </citation>
    <scope>IDENTIFICATION</scope>
</reference>
<name>L1IBE2_GUITC</name>
<evidence type="ECO:0008006" key="4">
    <source>
        <dbReference type="Google" id="ProtNLM"/>
    </source>
</evidence>
<proteinExistence type="predicted"/>
<dbReference type="OMA" id="MMPFILE"/>
<dbReference type="KEGG" id="gtt:GUITHDRAFT_120391"/>